<feature type="compositionally biased region" description="Low complexity" evidence="1">
    <location>
        <begin position="73"/>
        <end position="84"/>
    </location>
</feature>
<feature type="region of interest" description="Disordered" evidence="1">
    <location>
        <begin position="271"/>
        <end position="293"/>
    </location>
</feature>
<dbReference type="EMBL" id="KZ819326">
    <property type="protein sequence ID" value="PWN21097.1"/>
    <property type="molecule type" value="Genomic_DNA"/>
</dbReference>
<feature type="compositionally biased region" description="Low complexity" evidence="1">
    <location>
        <begin position="313"/>
        <end position="325"/>
    </location>
</feature>
<evidence type="ECO:0000313" key="3">
    <source>
        <dbReference type="Proteomes" id="UP000245942"/>
    </source>
</evidence>
<feature type="region of interest" description="Disordered" evidence="1">
    <location>
        <begin position="310"/>
        <end position="334"/>
    </location>
</feature>
<protein>
    <submittedName>
        <fullName evidence="2">Uncharacterized protein</fullName>
    </submittedName>
</protein>
<keyword evidence="3" id="KW-1185">Reference proteome</keyword>
<feature type="compositionally biased region" description="Basic and acidic residues" evidence="1">
    <location>
        <begin position="571"/>
        <end position="595"/>
    </location>
</feature>
<proteinExistence type="predicted"/>
<feature type="compositionally biased region" description="Polar residues" evidence="1">
    <location>
        <begin position="272"/>
        <end position="293"/>
    </location>
</feature>
<dbReference type="RefSeq" id="XP_025348257.1">
    <property type="nucleotide sequence ID" value="XM_025492414.1"/>
</dbReference>
<feature type="region of interest" description="Disordered" evidence="1">
    <location>
        <begin position="55"/>
        <end position="85"/>
    </location>
</feature>
<feature type="compositionally biased region" description="Low complexity" evidence="1">
    <location>
        <begin position="110"/>
        <end position="129"/>
    </location>
</feature>
<dbReference type="Proteomes" id="UP000245942">
    <property type="component" value="Unassembled WGS sequence"/>
</dbReference>
<feature type="region of interest" description="Disordered" evidence="1">
    <location>
        <begin position="570"/>
        <end position="595"/>
    </location>
</feature>
<sequence>MNGTATSANAPTAASSSSSTAHHAAPSSSSSSAHFNLPPAVDFDAIRRRQRAALQGIGPGLPPGASSGRDSQRASPSASRNPSADHFQDALSQFMESNRQMMANQAGFSSISSNNHLSSRSSPHLSTQSHTHMPGYPMLQQATSNSQHNNLSGLDSGREHRTEHHYPQLHNHFYPQQHDRSNHIQALPQPPGQASGAVTDPHHHARLLSSASHSLNTFSLDMSRAHTTAMGLTSPDADLLSCLSTVKAAAQTLCTDLHTISAALRSLPPLPTLSQDPSASNNGPHTALSTYPWQASMPPDLAAMYAQLQGHQSGNNNSPGISSSNDDTPNHHSNRIEADASATNTPNQAVEPSLLLSLLNGEGLPPGPAEQMLDFLNAGSSSSANQAGVRASAGPQRIHSGANDGDDSPPDPSRPGSSKAPVISSKGGLIKHKSRPPIEGVRRESVRYRNRKLLVDMREQLYKWLDTTEFCRIAKSYPNGRNGWITVPINAEKPMEGTRRVFQPNFEIGSDLYIANKELLEELIELGVQKVEEKPEAYGMKEGVNAKDVVVDVAKDLMDSARHGYRANLKKQQEDEADAKAKSTRYKQQERHRTKVRNREVGAKRLKHPIPDALLTMGLHSDDAASDQEEMHNMDKEEWRKLRVRKLQSKRGWEALAPKWRNRHLTKAYHIADTLSKSKQMPRWRRDGGVDLELPVRLWGKTLPKCIFDPAWLRENETKIKAEPYNVTVNEAGVADWDDDDHRLTDDTEDELERYEREQTRLSRAARKKSVMANQDDPSSLRPHHRFPSASSSLGGARTPEDETFIPTHLSHKRMRIEQT</sequence>
<feature type="region of interest" description="Disordered" evidence="1">
    <location>
        <begin position="380"/>
        <end position="438"/>
    </location>
</feature>
<reference evidence="2 3" key="1">
    <citation type="journal article" date="2018" name="Mol. Biol. Evol.">
        <title>Broad Genomic Sampling Reveals a Smut Pathogenic Ancestry of the Fungal Clade Ustilaginomycotina.</title>
        <authorList>
            <person name="Kijpornyongpan T."/>
            <person name="Mondo S.J."/>
            <person name="Barry K."/>
            <person name="Sandor L."/>
            <person name="Lee J."/>
            <person name="Lipzen A."/>
            <person name="Pangilinan J."/>
            <person name="LaButti K."/>
            <person name="Hainaut M."/>
            <person name="Henrissat B."/>
            <person name="Grigoriev I.V."/>
            <person name="Spatafora J.W."/>
            <person name="Aime M.C."/>
        </authorList>
    </citation>
    <scope>NUCLEOTIDE SEQUENCE [LARGE SCALE GENOMIC DNA]</scope>
    <source>
        <strain evidence="2 3">MCA 4718</strain>
    </source>
</reference>
<evidence type="ECO:0000256" key="1">
    <source>
        <dbReference type="SAM" id="MobiDB-lite"/>
    </source>
</evidence>
<feature type="region of interest" description="Disordered" evidence="1">
    <location>
        <begin position="1"/>
        <end position="37"/>
    </location>
</feature>
<dbReference type="OrthoDB" id="2553934at2759"/>
<dbReference type="GeneID" id="37014148"/>
<feature type="compositionally biased region" description="Polar residues" evidence="1">
    <location>
        <begin position="140"/>
        <end position="153"/>
    </location>
</feature>
<gene>
    <name evidence="2" type="ORF">BCV69DRAFT_282594</name>
</gene>
<accession>A0A316U788</accession>
<evidence type="ECO:0000313" key="2">
    <source>
        <dbReference type="EMBL" id="PWN21097.1"/>
    </source>
</evidence>
<name>A0A316U788_9BASI</name>
<feature type="region of interest" description="Disordered" evidence="1">
    <location>
        <begin position="110"/>
        <end position="159"/>
    </location>
</feature>
<organism evidence="2 3">
    <name type="scientific">Pseudomicrostroma glucosiphilum</name>
    <dbReference type="NCBI Taxonomy" id="1684307"/>
    <lineage>
        <taxon>Eukaryota</taxon>
        <taxon>Fungi</taxon>
        <taxon>Dikarya</taxon>
        <taxon>Basidiomycota</taxon>
        <taxon>Ustilaginomycotina</taxon>
        <taxon>Exobasidiomycetes</taxon>
        <taxon>Microstromatales</taxon>
        <taxon>Microstromatales incertae sedis</taxon>
        <taxon>Pseudomicrostroma</taxon>
    </lineage>
</organism>
<feature type="compositionally biased region" description="Low complexity" evidence="1">
    <location>
        <begin position="1"/>
        <end position="33"/>
    </location>
</feature>
<feature type="region of interest" description="Disordered" evidence="1">
    <location>
        <begin position="737"/>
        <end position="820"/>
    </location>
</feature>
<dbReference type="AlphaFoldDB" id="A0A316U788"/>
<feature type="compositionally biased region" description="Basic residues" evidence="1">
    <location>
        <begin position="810"/>
        <end position="820"/>
    </location>
</feature>